<keyword evidence="2" id="KW-1185">Reference proteome</keyword>
<gene>
    <name evidence="1" type="ORF">OCTVUL_1B004403</name>
</gene>
<dbReference type="AlphaFoldDB" id="A0AA36AK54"/>
<dbReference type="EMBL" id="OX597815">
    <property type="protein sequence ID" value="CAI9716969.1"/>
    <property type="molecule type" value="Genomic_DNA"/>
</dbReference>
<sequence>MKRMVTFSNTQGEGKGKKGRSENLIHTYISSAFLRLEMTGDICLKSPNTTYATPPIDLLLPFMSTATLVTVVIRDIVIVQIA</sequence>
<name>A0AA36AK54_OCTVU</name>
<organism evidence="1 2">
    <name type="scientific">Octopus vulgaris</name>
    <name type="common">Common octopus</name>
    <dbReference type="NCBI Taxonomy" id="6645"/>
    <lineage>
        <taxon>Eukaryota</taxon>
        <taxon>Metazoa</taxon>
        <taxon>Spiralia</taxon>
        <taxon>Lophotrochozoa</taxon>
        <taxon>Mollusca</taxon>
        <taxon>Cephalopoda</taxon>
        <taxon>Coleoidea</taxon>
        <taxon>Octopodiformes</taxon>
        <taxon>Octopoda</taxon>
        <taxon>Incirrata</taxon>
        <taxon>Octopodidae</taxon>
        <taxon>Octopus</taxon>
    </lineage>
</organism>
<accession>A0AA36AK54</accession>
<reference evidence="1" key="1">
    <citation type="submission" date="2023-08" db="EMBL/GenBank/DDBJ databases">
        <authorList>
            <person name="Alioto T."/>
            <person name="Alioto T."/>
            <person name="Gomez Garrido J."/>
        </authorList>
    </citation>
    <scope>NUCLEOTIDE SEQUENCE</scope>
</reference>
<proteinExistence type="predicted"/>
<evidence type="ECO:0000313" key="1">
    <source>
        <dbReference type="EMBL" id="CAI9716969.1"/>
    </source>
</evidence>
<protein>
    <submittedName>
        <fullName evidence="1">Uncharacterized protein</fullName>
    </submittedName>
</protein>
<evidence type="ECO:0000313" key="2">
    <source>
        <dbReference type="Proteomes" id="UP001162480"/>
    </source>
</evidence>
<dbReference type="Proteomes" id="UP001162480">
    <property type="component" value="Chromosome 2"/>
</dbReference>